<evidence type="ECO:0000256" key="13">
    <source>
        <dbReference type="ARBA" id="ARBA00049334"/>
    </source>
</evidence>
<dbReference type="InterPro" id="IPR038492">
    <property type="entry name" value="GBBH-like_N_sf"/>
</dbReference>
<comment type="catalytic activity">
    <reaction evidence="13">
        <text>N(6),N(6),N(6)-trimethyl-L-lysine + 2-oxoglutarate + O2 = (3S)-3-hydroxy-N(6),N(6),N(6)-trimethyl-L-lysine + succinate + CO2</text>
        <dbReference type="Rhea" id="RHEA:14181"/>
        <dbReference type="ChEBI" id="CHEBI:15379"/>
        <dbReference type="ChEBI" id="CHEBI:16526"/>
        <dbReference type="ChEBI" id="CHEBI:16810"/>
        <dbReference type="ChEBI" id="CHEBI:30031"/>
        <dbReference type="ChEBI" id="CHEBI:58100"/>
        <dbReference type="ChEBI" id="CHEBI:141499"/>
        <dbReference type="EC" id="1.14.11.8"/>
    </reaction>
</comment>
<dbReference type="Pfam" id="PF02668">
    <property type="entry name" value="TauD"/>
    <property type="match status" value="1"/>
</dbReference>
<dbReference type="EC" id="1.14.11.8" evidence="4"/>
<dbReference type="InterPro" id="IPR010376">
    <property type="entry name" value="GBBH-like_N"/>
</dbReference>
<dbReference type="GO" id="GO:0046872">
    <property type="term" value="F:metal ion binding"/>
    <property type="evidence" value="ECO:0007669"/>
    <property type="project" value="UniProtKB-KW"/>
</dbReference>
<accession>A0A0E1VW38</accession>
<evidence type="ECO:0000256" key="8">
    <source>
        <dbReference type="ARBA" id="ARBA00023004"/>
    </source>
</evidence>
<dbReference type="GO" id="GO:0045329">
    <property type="term" value="P:carnitine biosynthetic process"/>
    <property type="evidence" value="ECO:0007669"/>
    <property type="project" value="TreeGrafter"/>
</dbReference>
<comment type="cofactor">
    <cofactor evidence="1">
        <name>Fe(2+)</name>
        <dbReference type="ChEBI" id="CHEBI:29033"/>
    </cofactor>
</comment>
<evidence type="ECO:0000256" key="10">
    <source>
        <dbReference type="ARBA" id="ARBA00031778"/>
    </source>
</evidence>
<evidence type="ECO:0000256" key="7">
    <source>
        <dbReference type="ARBA" id="ARBA00023002"/>
    </source>
</evidence>
<dbReference type="SUPFAM" id="SSF51197">
    <property type="entry name" value="Clavaminate synthase-like"/>
    <property type="match status" value="1"/>
</dbReference>
<dbReference type="InterPro" id="IPR050411">
    <property type="entry name" value="AlphaKG_dependent_hydroxylases"/>
</dbReference>
<protein>
    <recommendedName>
        <fullName evidence="4">trimethyllysine dioxygenase</fullName>
        <ecNumber evidence="4">1.14.11.8</ecNumber>
    </recommendedName>
    <alternativeName>
        <fullName evidence="10">Epsilon-trimethyllysine 2-oxoglutarate dioxygenase</fullName>
    </alternativeName>
    <alternativeName>
        <fullName evidence="9">TML hydroxylase</fullName>
    </alternativeName>
    <alternativeName>
        <fullName evidence="11">TML-alpha-ketoglutarate dioxygenase</fullName>
    </alternativeName>
</protein>
<keyword evidence="6 16" id="KW-0223">Dioxygenase</keyword>
<dbReference type="Pfam" id="PF06155">
    <property type="entry name" value="GBBH-like_N"/>
    <property type="match status" value="1"/>
</dbReference>
<dbReference type="Gene3D" id="3.30.2020.30">
    <property type="match status" value="1"/>
</dbReference>
<sequence length="382" mass="43186">MLTSHSDHLQIDWETGRSSRYHWVWLRQACECADCFNAHCRQRRFDPAAIAPGIRPERVLLDAHGVRIVWQDAHVSTYALERLARDDYREAIPPAAAAGWTPWPERGAPSASHFAIGDVLDSDAALRRALNQLFESGLVVLKAGDGAAPPFDAVRERLAGFLEPSYFGDFFDLEVKADDATDSVSFSTSALPLHTDIPYCSPPPDYQFLYGLDVDPRCAREQVGCTRFVDGWAVLRELRDASPEMFERLARTRVVYRADYPGARKRYEHRTPIVRLRADGTVERLINNPTKMFFDGIGFDELMPFFRAYHAFKARLVATMRSYLHAWTQGDMVVWDNRRIFHGRGDFGAPGIVRTLRGGYFREGELRARDAFLAAAGERAAG</sequence>
<evidence type="ECO:0000256" key="12">
    <source>
        <dbReference type="ARBA" id="ARBA00046008"/>
    </source>
</evidence>
<reference evidence="16" key="1">
    <citation type="submission" date="2009-05" db="EMBL/GenBank/DDBJ databases">
        <authorList>
            <person name="Harkins D.M."/>
            <person name="DeShazer D."/>
            <person name="Woods D.E."/>
            <person name="Brinkac L.M."/>
            <person name="Brown K.A."/>
            <person name="Hung G.C."/>
            <person name="Tuanyok A."/>
            <person name="Zhang B."/>
            <person name="Nierman W.C."/>
        </authorList>
    </citation>
    <scope>NUCLEOTIDE SEQUENCE [LARGE SCALE GENOMIC DNA]</scope>
    <source>
        <strain evidence="16">1710a</strain>
    </source>
</reference>
<dbReference type="EMBL" id="CM000833">
    <property type="protein sequence ID" value="EET04216.1"/>
    <property type="molecule type" value="Genomic_DNA"/>
</dbReference>
<keyword evidence="5" id="KW-0479">Metal-binding</keyword>
<dbReference type="PANTHER" id="PTHR10696">
    <property type="entry name" value="GAMMA-BUTYROBETAINE HYDROXYLASE-RELATED"/>
    <property type="match status" value="1"/>
</dbReference>
<dbReference type="Proteomes" id="UP000001812">
    <property type="component" value="Chromosome II"/>
</dbReference>
<evidence type="ECO:0000256" key="3">
    <source>
        <dbReference type="ARBA" id="ARBA00008654"/>
    </source>
</evidence>
<evidence type="ECO:0000256" key="9">
    <source>
        <dbReference type="ARBA" id="ARBA00030363"/>
    </source>
</evidence>
<dbReference type="InterPro" id="IPR003819">
    <property type="entry name" value="TauD/TfdA-like"/>
</dbReference>
<evidence type="ECO:0000313" key="16">
    <source>
        <dbReference type="EMBL" id="EET04216.1"/>
    </source>
</evidence>
<dbReference type="RefSeq" id="WP_004528324.1">
    <property type="nucleotide sequence ID" value="NZ_CM000833.1"/>
</dbReference>
<name>A0A0E1VW38_BURPE</name>
<feature type="domain" description="TauD/TfdA-like" evidence="14">
    <location>
        <begin position="110"/>
        <end position="360"/>
    </location>
</feature>
<comment type="similarity">
    <text evidence="3">Belongs to the gamma-BBH/TMLD family.</text>
</comment>
<evidence type="ECO:0000256" key="2">
    <source>
        <dbReference type="ARBA" id="ARBA00001961"/>
    </source>
</evidence>
<evidence type="ECO:0000256" key="4">
    <source>
        <dbReference type="ARBA" id="ARBA00012267"/>
    </source>
</evidence>
<comment type="cofactor">
    <cofactor evidence="2">
        <name>L-ascorbate</name>
        <dbReference type="ChEBI" id="CHEBI:38290"/>
    </cofactor>
</comment>
<evidence type="ECO:0000256" key="1">
    <source>
        <dbReference type="ARBA" id="ARBA00001954"/>
    </source>
</evidence>
<evidence type="ECO:0000256" key="5">
    <source>
        <dbReference type="ARBA" id="ARBA00022723"/>
    </source>
</evidence>
<dbReference type="FunFam" id="3.30.2020.30:FF:000002">
    <property type="entry name" value="Putative gamma-butyrobetaine dioxygenase"/>
    <property type="match status" value="1"/>
</dbReference>
<comment type="function">
    <text evidence="12">Converts trimethyllysine (TML) into hydroxytrimethyllysine (HTML).</text>
</comment>
<dbReference type="HOGENOM" id="CLU_021859_2_2_4"/>
<keyword evidence="7 16" id="KW-0560">Oxidoreductase</keyword>
<keyword evidence="8" id="KW-0408">Iron</keyword>
<evidence type="ECO:0000259" key="14">
    <source>
        <dbReference type="Pfam" id="PF02668"/>
    </source>
</evidence>
<dbReference type="PANTHER" id="PTHR10696:SF51">
    <property type="entry name" value="TRIMETHYLLYSINE DIOXYGENASE, MITOCHONDRIAL"/>
    <property type="match status" value="1"/>
</dbReference>
<dbReference type="AlphaFoldDB" id="A0A0E1VW38"/>
<dbReference type="InterPro" id="IPR042098">
    <property type="entry name" value="TauD-like_sf"/>
</dbReference>
<dbReference type="Gene3D" id="3.60.130.10">
    <property type="entry name" value="Clavaminate synthase-like"/>
    <property type="match status" value="1"/>
</dbReference>
<gene>
    <name evidence="16" type="ORF">BURPS1710A_A0641</name>
</gene>
<evidence type="ECO:0000256" key="6">
    <source>
        <dbReference type="ARBA" id="ARBA00022964"/>
    </source>
</evidence>
<dbReference type="GO" id="GO:0050353">
    <property type="term" value="F:trimethyllysine dioxygenase activity"/>
    <property type="evidence" value="ECO:0007669"/>
    <property type="project" value="UniProtKB-EC"/>
</dbReference>
<proteinExistence type="inferred from homology"/>
<evidence type="ECO:0000256" key="11">
    <source>
        <dbReference type="ARBA" id="ARBA00032283"/>
    </source>
</evidence>
<organism evidence="16">
    <name type="scientific">Burkholderia pseudomallei 1710a</name>
    <dbReference type="NCBI Taxonomy" id="320371"/>
    <lineage>
        <taxon>Bacteria</taxon>
        <taxon>Pseudomonadati</taxon>
        <taxon>Pseudomonadota</taxon>
        <taxon>Betaproteobacteria</taxon>
        <taxon>Burkholderiales</taxon>
        <taxon>Burkholderiaceae</taxon>
        <taxon>Burkholderia</taxon>
        <taxon>pseudomallei group</taxon>
    </lineage>
</organism>
<feature type="domain" description="Gamma-butyrobetaine hydroxylase-like N-terminal" evidence="15">
    <location>
        <begin position="3"/>
        <end position="83"/>
    </location>
</feature>
<evidence type="ECO:0000259" key="15">
    <source>
        <dbReference type="Pfam" id="PF06155"/>
    </source>
</evidence>